<reference evidence="2" key="1">
    <citation type="submission" date="2020-08" db="EMBL/GenBank/DDBJ databases">
        <title>Multicomponent nature underlies the extraordinary mechanical properties of spider dragline silk.</title>
        <authorList>
            <person name="Kono N."/>
            <person name="Nakamura H."/>
            <person name="Mori M."/>
            <person name="Yoshida Y."/>
            <person name="Ohtoshi R."/>
            <person name="Malay A.D."/>
            <person name="Moran D.A.P."/>
            <person name="Tomita M."/>
            <person name="Numata K."/>
            <person name="Arakawa K."/>
        </authorList>
    </citation>
    <scope>NUCLEOTIDE SEQUENCE</scope>
</reference>
<organism evidence="2 3">
    <name type="scientific">Nephila pilipes</name>
    <name type="common">Giant wood spider</name>
    <name type="synonym">Nephila maculata</name>
    <dbReference type="NCBI Taxonomy" id="299642"/>
    <lineage>
        <taxon>Eukaryota</taxon>
        <taxon>Metazoa</taxon>
        <taxon>Ecdysozoa</taxon>
        <taxon>Arthropoda</taxon>
        <taxon>Chelicerata</taxon>
        <taxon>Arachnida</taxon>
        <taxon>Araneae</taxon>
        <taxon>Araneomorphae</taxon>
        <taxon>Entelegynae</taxon>
        <taxon>Araneoidea</taxon>
        <taxon>Nephilidae</taxon>
        <taxon>Nephila</taxon>
    </lineage>
</organism>
<gene>
    <name evidence="2" type="primary">NCL1_12059</name>
    <name evidence="2" type="ORF">NPIL_561211</name>
</gene>
<dbReference type="GO" id="GO:0005576">
    <property type="term" value="C:extracellular region"/>
    <property type="evidence" value="ECO:0007669"/>
    <property type="project" value="InterPro"/>
</dbReference>
<feature type="non-terminal residue" evidence="2">
    <location>
        <position position="1"/>
    </location>
</feature>
<dbReference type="Proteomes" id="UP000887013">
    <property type="component" value="Unassembled WGS sequence"/>
</dbReference>
<comment type="caution">
    <text evidence="2">The sequence shown here is derived from an EMBL/GenBank/DDBJ whole genome shotgun (WGS) entry which is preliminary data.</text>
</comment>
<feature type="domain" description="Chitin-binding type-2" evidence="1">
    <location>
        <begin position="112"/>
        <end position="167"/>
    </location>
</feature>
<dbReference type="EMBL" id="BMAW01089731">
    <property type="protein sequence ID" value="GFS41297.1"/>
    <property type="molecule type" value="Genomic_DNA"/>
</dbReference>
<dbReference type="AlphaFoldDB" id="A0A8X6MAE2"/>
<proteinExistence type="predicted"/>
<protein>
    <recommendedName>
        <fullName evidence="1">Chitin-binding type-2 domain-containing protein</fullName>
    </recommendedName>
</protein>
<accession>A0A8X6MAE2</accession>
<sequence>MWTLNERGAVVCFIASIAAASPAKSPPQKSHLMFEFNWPDPDPNINQFPHESSCHHYYLMLSEQDISLEKCPDGQLFDYVSHSCSDKEHVHCWSRRFGKLQHDQIHHKHKKHFKCPYRWGKFPHLHDCTKYHVCLNYKSILKKCAPFERFDKISRKCIAEINAVCADKT</sequence>
<dbReference type="SMART" id="SM00494">
    <property type="entry name" value="ChtBD2"/>
    <property type="match status" value="2"/>
</dbReference>
<dbReference type="Pfam" id="PF01607">
    <property type="entry name" value="CBM_14"/>
    <property type="match status" value="2"/>
</dbReference>
<dbReference type="GO" id="GO:0008061">
    <property type="term" value="F:chitin binding"/>
    <property type="evidence" value="ECO:0007669"/>
    <property type="project" value="InterPro"/>
</dbReference>
<dbReference type="InterPro" id="IPR002557">
    <property type="entry name" value="Chitin-bd_dom"/>
</dbReference>
<dbReference type="SUPFAM" id="SSF57625">
    <property type="entry name" value="Invertebrate chitin-binding proteins"/>
    <property type="match status" value="2"/>
</dbReference>
<dbReference type="Gene3D" id="2.170.140.10">
    <property type="entry name" value="Chitin binding domain"/>
    <property type="match status" value="2"/>
</dbReference>
<evidence type="ECO:0000259" key="1">
    <source>
        <dbReference type="PROSITE" id="PS50940"/>
    </source>
</evidence>
<evidence type="ECO:0000313" key="2">
    <source>
        <dbReference type="EMBL" id="GFS41297.1"/>
    </source>
</evidence>
<keyword evidence="3" id="KW-1185">Reference proteome</keyword>
<dbReference type="PROSITE" id="PS50940">
    <property type="entry name" value="CHIT_BIND_II"/>
    <property type="match status" value="2"/>
</dbReference>
<evidence type="ECO:0000313" key="3">
    <source>
        <dbReference type="Proteomes" id="UP000887013"/>
    </source>
</evidence>
<name>A0A8X6MAE2_NEPPI</name>
<dbReference type="InterPro" id="IPR036508">
    <property type="entry name" value="Chitin-bd_dom_sf"/>
</dbReference>
<feature type="domain" description="Chitin-binding type-2" evidence="1">
    <location>
        <begin position="37"/>
        <end position="94"/>
    </location>
</feature>
<dbReference type="OrthoDB" id="6435683at2759"/>